<protein>
    <submittedName>
        <fullName evidence="1">Uncharacterized protein</fullName>
    </submittedName>
</protein>
<proteinExistence type="predicted"/>
<keyword evidence="2" id="KW-1185">Reference proteome</keyword>
<dbReference type="InterPro" id="IPR043502">
    <property type="entry name" value="DNA/RNA_pol_sf"/>
</dbReference>
<sequence length="104" mass="12193">MKPPNSYKDVQKLTRCLAALNRFISRSGERNLPFFKNLRHMPKETFVWDEECKEAFEGLKSKKIESLFWVTSNTCGDKSTVKAVAMQSRLVRAIDYLDYRVERV</sequence>
<dbReference type="InterPro" id="IPR043128">
    <property type="entry name" value="Rev_trsase/Diguanyl_cyclase"/>
</dbReference>
<dbReference type="EMBL" id="BAABME010000451">
    <property type="protein sequence ID" value="GAA0142876.1"/>
    <property type="molecule type" value="Genomic_DNA"/>
</dbReference>
<dbReference type="SUPFAM" id="SSF56672">
    <property type="entry name" value="DNA/RNA polymerases"/>
    <property type="match status" value="1"/>
</dbReference>
<evidence type="ECO:0000313" key="1">
    <source>
        <dbReference type="EMBL" id="GAA0142876.1"/>
    </source>
</evidence>
<comment type="caution">
    <text evidence="1">The sequence shown here is derived from an EMBL/GenBank/DDBJ whole genome shotgun (WGS) entry which is preliminary data.</text>
</comment>
<reference evidence="1 2" key="1">
    <citation type="submission" date="2024-01" db="EMBL/GenBank/DDBJ databases">
        <title>The complete chloroplast genome sequence of Lithospermum erythrorhizon: insights into the phylogenetic relationship among Boraginaceae species and the maternal lineages of purple gromwells.</title>
        <authorList>
            <person name="Okada T."/>
            <person name="Watanabe K."/>
        </authorList>
    </citation>
    <scope>NUCLEOTIDE SEQUENCE [LARGE SCALE GENOMIC DNA]</scope>
</reference>
<gene>
    <name evidence="1" type="ORF">LIER_03677</name>
</gene>
<dbReference type="AlphaFoldDB" id="A0AAV3NUS9"/>
<organism evidence="1 2">
    <name type="scientific">Lithospermum erythrorhizon</name>
    <name type="common">Purple gromwell</name>
    <name type="synonym">Lithospermum officinale var. erythrorhizon</name>
    <dbReference type="NCBI Taxonomy" id="34254"/>
    <lineage>
        <taxon>Eukaryota</taxon>
        <taxon>Viridiplantae</taxon>
        <taxon>Streptophyta</taxon>
        <taxon>Embryophyta</taxon>
        <taxon>Tracheophyta</taxon>
        <taxon>Spermatophyta</taxon>
        <taxon>Magnoliopsida</taxon>
        <taxon>eudicotyledons</taxon>
        <taxon>Gunneridae</taxon>
        <taxon>Pentapetalae</taxon>
        <taxon>asterids</taxon>
        <taxon>lamiids</taxon>
        <taxon>Boraginales</taxon>
        <taxon>Boraginaceae</taxon>
        <taxon>Boraginoideae</taxon>
        <taxon>Lithospermeae</taxon>
        <taxon>Lithospermum</taxon>
    </lineage>
</organism>
<accession>A0AAV3NUS9</accession>
<dbReference type="Proteomes" id="UP001454036">
    <property type="component" value="Unassembled WGS sequence"/>
</dbReference>
<dbReference type="Gene3D" id="3.30.70.270">
    <property type="match status" value="1"/>
</dbReference>
<name>A0AAV3NUS9_LITER</name>
<evidence type="ECO:0000313" key="2">
    <source>
        <dbReference type="Proteomes" id="UP001454036"/>
    </source>
</evidence>